<dbReference type="GO" id="GO:0000981">
    <property type="term" value="F:DNA-binding transcription factor activity, RNA polymerase II-specific"/>
    <property type="evidence" value="ECO:0007669"/>
    <property type="project" value="TreeGrafter"/>
</dbReference>
<dbReference type="GO" id="GO:0030968">
    <property type="term" value="P:endoplasmic reticulum unfolded protein response"/>
    <property type="evidence" value="ECO:0007669"/>
    <property type="project" value="TreeGrafter"/>
</dbReference>
<dbReference type="EMBL" id="CBTN010000011">
    <property type="protein sequence ID" value="CDH51801.1"/>
    <property type="molecule type" value="Genomic_DNA"/>
</dbReference>
<feature type="compositionally biased region" description="Polar residues" evidence="7">
    <location>
        <begin position="278"/>
        <end position="290"/>
    </location>
</feature>
<evidence type="ECO:0000259" key="8">
    <source>
        <dbReference type="PROSITE" id="PS50217"/>
    </source>
</evidence>
<dbReference type="VEuPathDB" id="FungiDB:LCOR_03358.1"/>
<keyword evidence="10" id="KW-1185">Reference proteome</keyword>
<evidence type="ECO:0000256" key="3">
    <source>
        <dbReference type="ARBA" id="ARBA00023125"/>
    </source>
</evidence>
<dbReference type="InterPro" id="IPR004827">
    <property type="entry name" value="bZIP"/>
</dbReference>
<dbReference type="PANTHER" id="PTHR46164">
    <property type="entry name" value="ATF6, ISOFORM C"/>
    <property type="match status" value="1"/>
</dbReference>
<evidence type="ECO:0000313" key="10">
    <source>
        <dbReference type="Proteomes" id="UP000027586"/>
    </source>
</evidence>
<feature type="coiled-coil region" evidence="6">
    <location>
        <begin position="329"/>
        <end position="377"/>
    </location>
</feature>
<dbReference type="Gene3D" id="1.20.5.170">
    <property type="match status" value="1"/>
</dbReference>
<keyword evidence="3" id="KW-0238">DNA-binding</keyword>
<feature type="compositionally biased region" description="Low complexity" evidence="7">
    <location>
        <begin position="209"/>
        <end position="232"/>
    </location>
</feature>
<gene>
    <name evidence="9" type="ORF">LCOR_03358.1</name>
</gene>
<keyword evidence="6" id="KW-0175">Coiled coil</keyword>
<dbReference type="STRING" id="1263082.A0A068RS50"/>
<proteinExistence type="predicted"/>
<dbReference type="SUPFAM" id="SSF57959">
    <property type="entry name" value="Leucine zipper domain"/>
    <property type="match status" value="1"/>
</dbReference>
<feature type="compositionally biased region" description="Polar residues" evidence="7">
    <location>
        <begin position="53"/>
        <end position="64"/>
    </location>
</feature>
<feature type="domain" description="BZIP" evidence="8">
    <location>
        <begin position="311"/>
        <end position="374"/>
    </location>
</feature>
<dbReference type="OrthoDB" id="674948at2759"/>
<dbReference type="SMART" id="SM00338">
    <property type="entry name" value="BRLZ"/>
    <property type="match status" value="1"/>
</dbReference>
<feature type="compositionally biased region" description="Low complexity" evidence="7">
    <location>
        <begin position="455"/>
        <end position="469"/>
    </location>
</feature>
<dbReference type="GO" id="GO:0005634">
    <property type="term" value="C:nucleus"/>
    <property type="evidence" value="ECO:0007669"/>
    <property type="project" value="TreeGrafter"/>
</dbReference>
<feature type="region of interest" description="Disordered" evidence="7">
    <location>
        <begin position="641"/>
        <end position="667"/>
    </location>
</feature>
<evidence type="ECO:0000256" key="1">
    <source>
        <dbReference type="ARBA" id="ARBA00004167"/>
    </source>
</evidence>
<comment type="subcellular location">
    <subcellularLocation>
        <location evidence="1">Membrane</location>
        <topology evidence="1">Single-pass membrane protein</topology>
    </subcellularLocation>
</comment>
<evidence type="ECO:0000313" key="9">
    <source>
        <dbReference type="EMBL" id="CDH51801.1"/>
    </source>
</evidence>
<feature type="region of interest" description="Disordered" evidence="7">
    <location>
        <begin position="149"/>
        <end position="307"/>
    </location>
</feature>
<feature type="compositionally biased region" description="Low complexity" evidence="7">
    <location>
        <begin position="149"/>
        <end position="178"/>
    </location>
</feature>
<evidence type="ECO:0000256" key="4">
    <source>
        <dbReference type="ARBA" id="ARBA00023163"/>
    </source>
</evidence>
<dbReference type="Gene3D" id="1.20.5.490">
    <property type="entry name" value="Single helix bin"/>
    <property type="match status" value="1"/>
</dbReference>
<protein>
    <recommendedName>
        <fullName evidence="8">BZIP domain-containing protein</fullName>
    </recommendedName>
</protein>
<keyword evidence="4" id="KW-0804">Transcription</keyword>
<comment type="caution">
    <text evidence="9">The sequence shown here is derived from an EMBL/GenBank/DDBJ whole genome shotgun (WGS) entry which is preliminary data.</text>
</comment>
<dbReference type="AlphaFoldDB" id="A0A068RS50"/>
<feature type="compositionally biased region" description="Low complexity" evidence="7">
    <location>
        <begin position="253"/>
        <end position="277"/>
    </location>
</feature>
<feature type="compositionally biased region" description="Low complexity" evidence="7">
    <location>
        <begin position="647"/>
        <end position="662"/>
    </location>
</feature>
<evidence type="ECO:0000256" key="2">
    <source>
        <dbReference type="ARBA" id="ARBA00023015"/>
    </source>
</evidence>
<dbReference type="InterPro" id="IPR046347">
    <property type="entry name" value="bZIP_sf"/>
</dbReference>
<reference evidence="9" key="1">
    <citation type="submission" date="2013-08" db="EMBL/GenBank/DDBJ databases">
        <title>Gene expansion shapes genome architecture in the human pathogen Lichtheimia corymbifera: an evolutionary genomics analysis in the ancient terrestrial Mucorales (Mucoromycotina).</title>
        <authorList>
            <person name="Schwartze V.U."/>
            <person name="Winter S."/>
            <person name="Shelest E."/>
            <person name="Marcet-Houben M."/>
            <person name="Horn F."/>
            <person name="Wehner S."/>
            <person name="Hoffmann K."/>
            <person name="Riege K."/>
            <person name="Sammeth M."/>
            <person name="Nowrousian M."/>
            <person name="Valiante V."/>
            <person name="Linde J."/>
            <person name="Jacobsen I.D."/>
            <person name="Marz M."/>
            <person name="Brakhage A.A."/>
            <person name="Gabaldon T."/>
            <person name="Bocker S."/>
            <person name="Voigt K."/>
        </authorList>
    </citation>
    <scope>NUCLEOTIDE SEQUENCE [LARGE SCALE GENOMIC DNA]</scope>
    <source>
        <strain evidence="9">FSU 9682</strain>
    </source>
</reference>
<dbReference type="GO" id="GO:0000978">
    <property type="term" value="F:RNA polymerase II cis-regulatory region sequence-specific DNA binding"/>
    <property type="evidence" value="ECO:0007669"/>
    <property type="project" value="TreeGrafter"/>
</dbReference>
<accession>A0A068RS50</accession>
<dbReference type="Pfam" id="PF00170">
    <property type="entry name" value="bZIP_1"/>
    <property type="match status" value="1"/>
</dbReference>
<evidence type="ECO:0000256" key="6">
    <source>
        <dbReference type="SAM" id="Coils"/>
    </source>
</evidence>
<evidence type="ECO:0000256" key="5">
    <source>
        <dbReference type="ARBA" id="ARBA00023242"/>
    </source>
</evidence>
<keyword evidence="5" id="KW-0539">Nucleus</keyword>
<keyword evidence="2" id="KW-0805">Transcription regulation</keyword>
<dbReference type="InterPro" id="IPR051882">
    <property type="entry name" value="ATF_bZIP_TF"/>
</dbReference>
<dbReference type="PROSITE" id="PS50217">
    <property type="entry name" value="BZIP"/>
    <property type="match status" value="1"/>
</dbReference>
<name>A0A068RS50_9FUNG</name>
<evidence type="ECO:0000256" key="7">
    <source>
        <dbReference type="SAM" id="MobiDB-lite"/>
    </source>
</evidence>
<dbReference type="GO" id="GO:0016020">
    <property type="term" value="C:membrane"/>
    <property type="evidence" value="ECO:0007669"/>
    <property type="project" value="UniProtKB-SubCell"/>
</dbReference>
<dbReference type="PANTHER" id="PTHR46164:SF3">
    <property type="entry name" value="ATF6, ISOFORM C"/>
    <property type="match status" value="1"/>
</dbReference>
<dbReference type="Proteomes" id="UP000027586">
    <property type="component" value="Unassembled WGS sequence"/>
</dbReference>
<sequence>MTSPTIKPDPEVQEEHDELLMSYLNADCLSGDSWPLTNDEQHPQHQQQPLSPPYSTSSDGSINNAEDAYTNKSEDMYAGAPAPNMMDYTSWLAAAAAAGLPPANNLTGAAAASSTYWPAPPPPEFLQSFVPPLYIQQAAAINQSPNIPLLQPSIQPQPQQDVKLSSASSTASCSSSDSEQPRKKRGRKKKDPIGIASAPSTQLRPLARLLPASAQPPQQPNNNTSSSSTTATPSPPPQQLSTSPSPSPPSPPVVAVKEQQQQQPIIPTTQVAQQQQQLPLTSNDNTSSIPASVKIEPSHSSPEEAQKAAAIAKRQERLIKNRAAALLSRKRKREHLNALEEEKQNLSKENEQLKARVAELESKVDTLEKENHDLRRRMVGNNNTALLSSNKNTSHNKATGVVFMIILFSFALFSLPSRSVNQLTVGGSSPKQLVGGASSLDLTFFNGGAPTTPRPTLDSGPSSSSSITPSTDLVLIDPVRPYALRNWIQDRLTTTTTTTATGGHGNNVKNHEKSLVQWSSDAINKKAATPRPHIYLYSPEFSQVAPIMNDTSTTAACEDNGSSSTFLMNEDNHNNAALLSLISPLPADKNTSYLQIDVQVLGSRIIDGPLMSLEQCPFATSLLDNMKDDLLCTRPTLSTDDNPISSTTATTTTTAKDNTTTDGSQHALKLPTGRRLNKDMRRRLVGQERARKIARVAD</sequence>
<dbReference type="CDD" id="cd14686">
    <property type="entry name" value="bZIP"/>
    <property type="match status" value="1"/>
</dbReference>
<feature type="region of interest" description="Disordered" evidence="7">
    <location>
        <begin position="445"/>
        <end position="469"/>
    </location>
</feature>
<organism evidence="9 10">
    <name type="scientific">Lichtheimia corymbifera JMRC:FSU:9682</name>
    <dbReference type="NCBI Taxonomy" id="1263082"/>
    <lineage>
        <taxon>Eukaryota</taxon>
        <taxon>Fungi</taxon>
        <taxon>Fungi incertae sedis</taxon>
        <taxon>Mucoromycota</taxon>
        <taxon>Mucoromycotina</taxon>
        <taxon>Mucoromycetes</taxon>
        <taxon>Mucorales</taxon>
        <taxon>Lichtheimiaceae</taxon>
        <taxon>Lichtheimia</taxon>
    </lineage>
</organism>
<feature type="region of interest" description="Disordered" evidence="7">
    <location>
        <begin position="31"/>
        <end position="82"/>
    </location>
</feature>